<dbReference type="PANTHER" id="PTHR33052">
    <property type="entry name" value="DUF4228 DOMAIN PROTEIN-RELATED"/>
    <property type="match status" value="1"/>
</dbReference>
<dbReference type="OrthoDB" id="839271at2759"/>
<sequence>MAKNPRHCVTRPDVFKFPWIVVRPESLLRPGNVYLIVPYRTIHRLVRSLAAANSDSPPRRPLIVSAQTQQQTPAASPAPRRVVLLEGMREESSSVGRDVRAAQQAPMKSCLKKAGCTKAYGKRVAFESPLNLYQLMNE</sequence>
<dbReference type="AlphaFoldDB" id="A0A9D5HUG6"/>
<accession>A0A9D5HUG6</accession>
<evidence type="ECO:0000313" key="1">
    <source>
        <dbReference type="EMBL" id="KAJ0988996.1"/>
    </source>
</evidence>
<organism evidence="1 2">
    <name type="scientific">Dioscorea zingiberensis</name>
    <dbReference type="NCBI Taxonomy" id="325984"/>
    <lineage>
        <taxon>Eukaryota</taxon>
        <taxon>Viridiplantae</taxon>
        <taxon>Streptophyta</taxon>
        <taxon>Embryophyta</taxon>
        <taxon>Tracheophyta</taxon>
        <taxon>Spermatophyta</taxon>
        <taxon>Magnoliopsida</taxon>
        <taxon>Liliopsida</taxon>
        <taxon>Dioscoreales</taxon>
        <taxon>Dioscoreaceae</taxon>
        <taxon>Dioscorea</taxon>
    </lineage>
</organism>
<dbReference type="Proteomes" id="UP001085076">
    <property type="component" value="Miscellaneous, Linkage group lg01"/>
</dbReference>
<name>A0A9D5HUG6_9LILI</name>
<dbReference type="InterPro" id="IPR025322">
    <property type="entry name" value="PADRE_dom"/>
</dbReference>
<proteinExistence type="predicted"/>
<evidence type="ECO:0000313" key="2">
    <source>
        <dbReference type="Proteomes" id="UP001085076"/>
    </source>
</evidence>
<protein>
    <submittedName>
        <fullName evidence="1">Uncharacterized protein</fullName>
    </submittedName>
</protein>
<reference evidence="1" key="2">
    <citation type="journal article" date="2022" name="Hortic Res">
        <title>The genome of Dioscorea zingiberensis sheds light on the biosynthesis, origin and evolution of the medicinally important diosgenin saponins.</title>
        <authorList>
            <person name="Li Y."/>
            <person name="Tan C."/>
            <person name="Li Z."/>
            <person name="Guo J."/>
            <person name="Li S."/>
            <person name="Chen X."/>
            <person name="Wang C."/>
            <person name="Dai X."/>
            <person name="Yang H."/>
            <person name="Song W."/>
            <person name="Hou L."/>
            <person name="Xu J."/>
            <person name="Tong Z."/>
            <person name="Xu A."/>
            <person name="Yuan X."/>
            <person name="Wang W."/>
            <person name="Yang Q."/>
            <person name="Chen L."/>
            <person name="Sun Z."/>
            <person name="Wang K."/>
            <person name="Pan B."/>
            <person name="Chen J."/>
            <person name="Bao Y."/>
            <person name="Liu F."/>
            <person name="Qi X."/>
            <person name="Gang D.R."/>
            <person name="Wen J."/>
            <person name="Li J."/>
        </authorList>
    </citation>
    <scope>NUCLEOTIDE SEQUENCE</scope>
    <source>
        <strain evidence="1">Dzin_1.0</strain>
    </source>
</reference>
<keyword evidence="2" id="KW-1185">Reference proteome</keyword>
<gene>
    <name evidence="1" type="ORF">J5N97_007352</name>
</gene>
<reference evidence="1" key="1">
    <citation type="submission" date="2021-03" db="EMBL/GenBank/DDBJ databases">
        <authorList>
            <person name="Li Z."/>
            <person name="Yang C."/>
        </authorList>
    </citation>
    <scope>NUCLEOTIDE SEQUENCE</scope>
    <source>
        <strain evidence="1">Dzin_1.0</strain>
        <tissue evidence="1">Leaf</tissue>
    </source>
</reference>
<comment type="caution">
    <text evidence="1">The sequence shown here is derived from an EMBL/GenBank/DDBJ whole genome shotgun (WGS) entry which is preliminary data.</text>
</comment>
<dbReference type="EMBL" id="JAGGNH010000001">
    <property type="protein sequence ID" value="KAJ0988996.1"/>
    <property type="molecule type" value="Genomic_DNA"/>
</dbReference>
<dbReference type="Pfam" id="PF14009">
    <property type="entry name" value="PADRE"/>
    <property type="match status" value="1"/>
</dbReference>